<reference evidence="13 14" key="1">
    <citation type="submission" date="2020-02" db="EMBL/GenBank/DDBJ databases">
        <title>Comparative genomics of sulfur disproportionating microorganisms.</title>
        <authorList>
            <person name="Ward L.M."/>
            <person name="Bertran E."/>
            <person name="Johnston D.T."/>
        </authorList>
    </citation>
    <scope>NUCLEOTIDE SEQUENCE [LARGE SCALE GENOMIC DNA]</scope>
    <source>
        <strain evidence="13 14">DSM 3696</strain>
    </source>
</reference>
<dbReference type="Pfam" id="PF02518">
    <property type="entry name" value="HATPase_c"/>
    <property type="match status" value="1"/>
</dbReference>
<evidence type="ECO:0000256" key="2">
    <source>
        <dbReference type="ARBA" id="ARBA00012438"/>
    </source>
</evidence>
<dbReference type="Proteomes" id="UP000469724">
    <property type="component" value="Unassembled WGS sequence"/>
</dbReference>
<evidence type="ECO:0000256" key="1">
    <source>
        <dbReference type="ARBA" id="ARBA00000085"/>
    </source>
</evidence>
<dbReference type="SUPFAM" id="SSF55874">
    <property type="entry name" value="ATPase domain of HSP90 chaperone/DNA topoisomerase II/histidine kinase"/>
    <property type="match status" value="1"/>
</dbReference>
<evidence type="ECO:0000256" key="9">
    <source>
        <dbReference type="ARBA" id="ARBA00023012"/>
    </source>
</evidence>
<keyword evidence="5" id="KW-0597">Phosphoprotein</keyword>
<feature type="domain" description="CheW-like" evidence="12">
    <location>
        <begin position="395"/>
        <end position="525"/>
    </location>
</feature>
<dbReference type="Gene3D" id="3.30.565.10">
    <property type="entry name" value="Histidine kinase-like ATPase, C-terminal domain"/>
    <property type="match status" value="1"/>
</dbReference>
<keyword evidence="8" id="KW-0547">Nucleotide-binding</keyword>
<evidence type="ECO:0000313" key="13">
    <source>
        <dbReference type="EMBL" id="NDY57226.1"/>
    </source>
</evidence>
<dbReference type="InterPro" id="IPR036061">
    <property type="entry name" value="CheW-like_dom_sf"/>
</dbReference>
<dbReference type="GO" id="GO:0005524">
    <property type="term" value="F:ATP binding"/>
    <property type="evidence" value="ECO:0007669"/>
    <property type="project" value="UniProtKB-KW"/>
</dbReference>
<dbReference type="FunFam" id="3.30.565.10:FF:000016">
    <property type="entry name" value="Chemotaxis protein CheA, putative"/>
    <property type="match status" value="1"/>
</dbReference>
<comment type="catalytic activity">
    <reaction evidence="1">
        <text>ATP + protein L-histidine = ADP + protein N-phospho-L-histidine.</text>
        <dbReference type="EC" id="2.7.13.3"/>
    </reaction>
</comment>
<organism evidence="13 14">
    <name type="scientific">Desulfolutivibrio sulfodismutans</name>
    <dbReference type="NCBI Taxonomy" id="63561"/>
    <lineage>
        <taxon>Bacteria</taxon>
        <taxon>Pseudomonadati</taxon>
        <taxon>Thermodesulfobacteriota</taxon>
        <taxon>Desulfovibrionia</taxon>
        <taxon>Desulfovibrionales</taxon>
        <taxon>Desulfovibrionaceae</taxon>
        <taxon>Desulfolutivibrio</taxon>
    </lineage>
</organism>
<dbReference type="PROSITE" id="PS50851">
    <property type="entry name" value="CHEW"/>
    <property type="match status" value="1"/>
</dbReference>
<evidence type="ECO:0000256" key="7">
    <source>
        <dbReference type="ARBA" id="ARBA00022777"/>
    </source>
</evidence>
<protein>
    <recommendedName>
        <fullName evidence="3">Chemotaxis protein CheA</fullName>
        <ecNumber evidence="2">2.7.13.3</ecNumber>
    </recommendedName>
</protein>
<dbReference type="SUPFAM" id="SSF47384">
    <property type="entry name" value="Homodimeric domain of signal transducing histidine kinase"/>
    <property type="match status" value="1"/>
</dbReference>
<feature type="domain" description="Histidine kinase" evidence="11">
    <location>
        <begin position="190"/>
        <end position="393"/>
    </location>
</feature>
<keyword evidence="9" id="KW-0902">Two-component regulatory system</keyword>
<evidence type="ECO:0000256" key="4">
    <source>
        <dbReference type="ARBA" id="ARBA00022500"/>
    </source>
</evidence>
<dbReference type="InterPro" id="IPR004358">
    <property type="entry name" value="Sig_transdc_His_kin-like_C"/>
</dbReference>
<evidence type="ECO:0000256" key="8">
    <source>
        <dbReference type="ARBA" id="ARBA00022840"/>
    </source>
</evidence>
<keyword evidence="4" id="KW-0145">Chemotaxis</keyword>
<dbReference type="InterPro" id="IPR004105">
    <property type="entry name" value="CheA-like_dim"/>
</dbReference>
<evidence type="ECO:0000259" key="11">
    <source>
        <dbReference type="PROSITE" id="PS50109"/>
    </source>
</evidence>
<name>A0A7K3NLZ2_9BACT</name>
<gene>
    <name evidence="13" type="ORF">G3N56_10790</name>
</gene>
<dbReference type="PANTHER" id="PTHR43395">
    <property type="entry name" value="SENSOR HISTIDINE KINASE CHEA"/>
    <property type="match status" value="1"/>
</dbReference>
<dbReference type="Gene3D" id="1.10.287.560">
    <property type="entry name" value="Histidine kinase CheA-like, homodimeric domain"/>
    <property type="match status" value="1"/>
</dbReference>
<dbReference type="InterPro" id="IPR036097">
    <property type="entry name" value="HisK_dim/P_sf"/>
</dbReference>
<dbReference type="GO" id="GO:0000155">
    <property type="term" value="F:phosphorelay sensor kinase activity"/>
    <property type="evidence" value="ECO:0007669"/>
    <property type="project" value="InterPro"/>
</dbReference>
<evidence type="ECO:0000313" key="14">
    <source>
        <dbReference type="Proteomes" id="UP000469724"/>
    </source>
</evidence>
<dbReference type="InterPro" id="IPR005467">
    <property type="entry name" value="His_kinase_dom"/>
</dbReference>
<dbReference type="InterPro" id="IPR002545">
    <property type="entry name" value="CheW-lke_dom"/>
</dbReference>
<dbReference type="GO" id="GO:0005737">
    <property type="term" value="C:cytoplasm"/>
    <property type="evidence" value="ECO:0007669"/>
    <property type="project" value="InterPro"/>
</dbReference>
<dbReference type="InterPro" id="IPR037006">
    <property type="entry name" value="CheA-like_homodim_sf"/>
</dbReference>
<evidence type="ECO:0000256" key="6">
    <source>
        <dbReference type="ARBA" id="ARBA00022679"/>
    </source>
</evidence>
<dbReference type="SMART" id="SM00387">
    <property type="entry name" value="HATPase_c"/>
    <property type="match status" value="1"/>
</dbReference>
<evidence type="ECO:0000259" key="12">
    <source>
        <dbReference type="PROSITE" id="PS50851"/>
    </source>
</evidence>
<dbReference type="InterPro" id="IPR003594">
    <property type="entry name" value="HATPase_dom"/>
</dbReference>
<evidence type="ECO:0000256" key="5">
    <source>
        <dbReference type="ARBA" id="ARBA00022553"/>
    </source>
</evidence>
<dbReference type="InterPro" id="IPR051315">
    <property type="entry name" value="Bact_Chemotaxis_CheA"/>
</dbReference>
<dbReference type="PROSITE" id="PS50109">
    <property type="entry name" value="HIS_KIN"/>
    <property type="match status" value="1"/>
</dbReference>
<dbReference type="Pfam" id="PF01584">
    <property type="entry name" value="CheW"/>
    <property type="match status" value="1"/>
</dbReference>
<dbReference type="InterPro" id="IPR036890">
    <property type="entry name" value="HATPase_C_sf"/>
</dbReference>
<evidence type="ECO:0000256" key="3">
    <source>
        <dbReference type="ARBA" id="ARBA00021495"/>
    </source>
</evidence>
<comment type="caution">
    <text evidence="13">The sequence shown here is derived from an EMBL/GenBank/DDBJ whole genome shotgun (WGS) entry which is preliminary data.</text>
</comment>
<keyword evidence="14" id="KW-1185">Reference proteome</keyword>
<dbReference type="AlphaFoldDB" id="A0A7K3NLZ2"/>
<dbReference type="SMART" id="SM01231">
    <property type="entry name" value="H-kinase_dim"/>
    <property type="match status" value="1"/>
</dbReference>
<dbReference type="PANTHER" id="PTHR43395:SF10">
    <property type="entry name" value="CHEMOTAXIS PROTEIN CHEA"/>
    <property type="match status" value="1"/>
</dbReference>
<dbReference type="Pfam" id="PF02895">
    <property type="entry name" value="H-kinase_dim"/>
    <property type="match status" value="1"/>
</dbReference>
<dbReference type="EMBL" id="JAAGRQ010000040">
    <property type="protein sequence ID" value="NDY57226.1"/>
    <property type="molecule type" value="Genomic_DNA"/>
</dbReference>
<evidence type="ECO:0000256" key="10">
    <source>
        <dbReference type="ARBA" id="ARBA00035100"/>
    </source>
</evidence>
<dbReference type="EC" id="2.7.13.3" evidence="2"/>
<keyword evidence="7" id="KW-0418">Kinase</keyword>
<dbReference type="Gene3D" id="2.30.30.40">
    <property type="entry name" value="SH3 Domains"/>
    <property type="match status" value="1"/>
</dbReference>
<accession>A0A7K3NLZ2</accession>
<dbReference type="SUPFAM" id="SSF50341">
    <property type="entry name" value="CheW-like"/>
    <property type="match status" value="1"/>
</dbReference>
<keyword evidence="6" id="KW-0808">Transferase</keyword>
<sequence>MATYWVRYTPAADSFATGCDPLGLVEELAGLGQHAVIYHQGPSEPLESYDPERPHGFWDVILVTDSGEEAIRGVFLFVDDGVAVHLEKIGEGRLRGGDLEQLAEMVRDPAHEVGALPGLLRGFLAEKLAMRKSGKPREAVSHTPGTSSIRVDSGRLDRLVTMVGEMVIIQSRLSQAVNQALDRSSLAQIAEDLERLTDEMRDNALGLRMLPIGTMYGNLRRLVRDVSASLGKDVDFVAEGGDTEMDKTVIDRLKDPLVHILRNSLDHGVEIPGDRERAGKARRGLVRLWAGHVGGEVVLRVSDDGRGLDAEKIKRKAQAKGLLAPDAEPDRRELYNLIFEPGFSTAEAVSDLSGRGVGMDVVKRALEALRGSVDIDSEPGRGTSLTIRLPLTLAIIDGFCVVIGQGSYIVPLTALRGFQERIPGENRKTVDIIERMGKMLPCVSLRALFGIREPRPDFERVVVAEVDGVEVGLAVDRVVGRQQAVIKSLDEMYKNVNFITGTTINGDGSISLILDIPRLVDFAASHAATAE</sequence>
<keyword evidence="8" id="KW-0067">ATP-binding</keyword>
<proteinExistence type="predicted"/>
<dbReference type="GO" id="GO:0006935">
    <property type="term" value="P:chemotaxis"/>
    <property type="evidence" value="ECO:0007669"/>
    <property type="project" value="UniProtKB-KW"/>
</dbReference>
<dbReference type="CDD" id="cd16916">
    <property type="entry name" value="HATPase_CheA-like"/>
    <property type="match status" value="1"/>
</dbReference>
<comment type="function">
    <text evidence="10">Involved in the transmission of sensory signals from the chemoreceptors to the flagellar motors. CheA is autophosphorylated; it can transfer its phosphate group to either CheB or CheY.</text>
</comment>
<dbReference type="SMART" id="SM00260">
    <property type="entry name" value="CheW"/>
    <property type="match status" value="1"/>
</dbReference>
<dbReference type="PRINTS" id="PR00344">
    <property type="entry name" value="BCTRLSENSOR"/>
</dbReference>